<dbReference type="RefSeq" id="WP_115543990.1">
    <property type="nucleotide sequence ID" value="NZ_NXLQ01000107.1"/>
</dbReference>
<keyword evidence="1" id="KW-0812">Transmembrane</keyword>
<dbReference type="Proteomes" id="UP000256379">
    <property type="component" value="Unassembled WGS sequence"/>
</dbReference>
<keyword evidence="3" id="KW-1185">Reference proteome</keyword>
<feature type="transmembrane region" description="Helical" evidence="1">
    <location>
        <begin position="132"/>
        <end position="159"/>
    </location>
</feature>
<evidence type="ECO:0000313" key="3">
    <source>
        <dbReference type="Proteomes" id="UP000256379"/>
    </source>
</evidence>
<proteinExistence type="predicted"/>
<keyword evidence="1" id="KW-1133">Transmembrane helix</keyword>
<name>A0A3D8I489_9HELI</name>
<evidence type="ECO:0000256" key="1">
    <source>
        <dbReference type="SAM" id="Phobius"/>
    </source>
</evidence>
<comment type="caution">
    <text evidence="2">The sequence shown here is derived from an EMBL/GenBank/DDBJ whole genome shotgun (WGS) entry which is preliminary data.</text>
</comment>
<reference evidence="2 3" key="1">
    <citation type="submission" date="2018-04" db="EMBL/GenBank/DDBJ databases">
        <title>Novel Campyloabacter and Helicobacter Species and Strains.</title>
        <authorList>
            <person name="Mannion A.J."/>
            <person name="Shen Z."/>
            <person name="Fox J.G."/>
        </authorList>
    </citation>
    <scope>NUCLEOTIDE SEQUENCE [LARGE SCALE GENOMIC DNA]</scope>
    <source>
        <strain evidence="2 3">MIT 17-337</strain>
    </source>
</reference>
<keyword evidence="1" id="KW-0472">Membrane</keyword>
<accession>A0A3D8I489</accession>
<gene>
    <name evidence="2" type="ORF">CQA53_11150</name>
</gene>
<feature type="transmembrane region" description="Helical" evidence="1">
    <location>
        <begin position="53"/>
        <end position="71"/>
    </location>
</feature>
<dbReference type="OrthoDB" id="5330082at2"/>
<dbReference type="AlphaFoldDB" id="A0A3D8I489"/>
<dbReference type="EMBL" id="NXLQ01000107">
    <property type="protein sequence ID" value="RDU59973.1"/>
    <property type="molecule type" value="Genomic_DNA"/>
</dbReference>
<sequence length="194" mass="22668">MALKVECENCGYKIHKVWDTLSIYQTITDGGIVECKNCKTRYKSKYKTSFFNGYVRLSSSIFFILFIIFMLNDFSFPFSFEQEPAPDVKTMYKKLTGIELEKPNFFSPTEQDKWNKFGAKLLTDDTKFYKEILTTILAMICFVAIFNILNVIAIFFIPLRRISADKGDRGIINEVYTYNNIKSKPSKESQCYLW</sequence>
<protein>
    <submittedName>
        <fullName evidence="2">Uncharacterized protein</fullName>
    </submittedName>
</protein>
<evidence type="ECO:0000313" key="2">
    <source>
        <dbReference type="EMBL" id="RDU59973.1"/>
    </source>
</evidence>
<organism evidence="2 3">
    <name type="scientific">Helicobacter didelphidarum</name>
    <dbReference type="NCBI Taxonomy" id="2040648"/>
    <lineage>
        <taxon>Bacteria</taxon>
        <taxon>Pseudomonadati</taxon>
        <taxon>Campylobacterota</taxon>
        <taxon>Epsilonproteobacteria</taxon>
        <taxon>Campylobacterales</taxon>
        <taxon>Helicobacteraceae</taxon>
        <taxon>Helicobacter</taxon>
    </lineage>
</organism>